<evidence type="ECO:0000313" key="3">
    <source>
        <dbReference type="Proteomes" id="UP000298030"/>
    </source>
</evidence>
<keyword evidence="3" id="KW-1185">Reference proteome</keyword>
<dbReference type="AlphaFoldDB" id="A0A4Y7SFE0"/>
<protein>
    <submittedName>
        <fullName evidence="2">Uncharacterized protein</fullName>
    </submittedName>
</protein>
<evidence type="ECO:0000256" key="1">
    <source>
        <dbReference type="SAM" id="MobiDB-lite"/>
    </source>
</evidence>
<reference evidence="2 3" key="1">
    <citation type="journal article" date="2019" name="Nat. Ecol. Evol.">
        <title>Megaphylogeny resolves global patterns of mushroom evolution.</title>
        <authorList>
            <person name="Varga T."/>
            <person name="Krizsan K."/>
            <person name="Foldi C."/>
            <person name="Dima B."/>
            <person name="Sanchez-Garcia M."/>
            <person name="Sanchez-Ramirez S."/>
            <person name="Szollosi G.J."/>
            <person name="Szarkandi J.G."/>
            <person name="Papp V."/>
            <person name="Albert L."/>
            <person name="Andreopoulos W."/>
            <person name="Angelini C."/>
            <person name="Antonin V."/>
            <person name="Barry K.W."/>
            <person name="Bougher N.L."/>
            <person name="Buchanan P."/>
            <person name="Buyck B."/>
            <person name="Bense V."/>
            <person name="Catcheside P."/>
            <person name="Chovatia M."/>
            <person name="Cooper J."/>
            <person name="Damon W."/>
            <person name="Desjardin D."/>
            <person name="Finy P."/>
            <person name="Geml J."/>
            <person name="Haridas S."/>
            <person name="Hughes K."/>
            <person name="Justo A."/>
            <person name="Karasinski D."/>
            <person name="Kautmanova I."/>
            <person name="Kiss B."/>
            <person name="Kocsube S."/>
            <person name="Kotiranta H."/>
            <person name="LaButti K.M."/>
            <person name="Lechner B.E."/>
            <person name="Liimatainen K."/>
            <person name="Lipzen A."/>
            <person name="Lukacs Z."/>
            <person name="Mihaltcheva S."/>
            <person name="Morgado L.N."/>
            <person name="Niskanen T."/>
            <person name="Noordeloos M.E."/>
            <person name="Ohm R.A."/>
            <person name="Ortiz-Santana B."/>
            <person name="Ovrebo C."/>
            <person name="Racz N."/>
            <person name="Riley R."/>
            <person name="Savchenko A."/>
            <person name="Shiryaev A."/>
            <person name="Soop K."/>
            <person name="Spirin V."/>
            <person name="Szebenyi C."/>
            <person name="Tomsovsky M."/>
            <person name="Tulloss R.E."/>
            <person name="Uehling J."/>
            <person name="Grigoriev I.V."/>
            <person name="Vagvolgyi C."/>
            <person name="Papp T."/>
            <person name="Martin F.M."/>
            <person name="Miettinen O."/>
            <person name="Hibbett D.S."/>
            <person name="Nagy L.G."/>
        </authorList>
    </citation>
    <scope>NUCLEOTIDE SEQUENCE [LARGE SCALE GENOMIC DNA]</scope>
    <source>
        <strain evidence="2 3">FP101781</strain>
    </source>
</reference>
<gene>
    <name evidence="2" type="ORF">FA13DRAFT_1840053</name>
</gene>
<dbReference type="PANTHER" id="PTHR31912:SF34">
    <property type="entry name" value="NOTOCHORD-RELATED PROTEIN"/>
    <property type="match status" value="1"/>
</dbReference>
<dbReference type="EMBL" id="QPFP01000151">
    <property type="protein sequence ID" value="TEB20208.1"/>
    <property type="molecule type" value="Genomic_DNA"/>
</dbReference>
<dbReference type="PANTHER" id="PTHR31912">
    <property type="entry name" value="IP13529P"/>
    <property type="match status" value="1"/>
</dbReference>
<name>A0A4Y7SFE0_COPMI</name>
<feature type="compositionally biased region" description="Basic residues" evidence="1">
    <location>
        <begin position="442"/>
        <end position="451"/>
    </location>
</feature>
<sequence length="761" mass="86366">MYRVKWSQKDLLGENKEWFPWPDRIACILDILHHVPRSMFSEHQMSVVGWSHQVMGLPAPSRRSMKRVEKLLQKLCGIQTLRYKGALGNVYYTNDICAMIAEEFANPLVRKHLSDLPEERNTGLSEARHFSRWRHEISVDLATPMARSSGQDFYVLEPAMVMDCGSSSYRMPSRWFEKGGNVYADTWGMTMMDGQGWIVEEHDTKPIELKQFMVSFPYLRESWEQRGIADPTVILGSRQERDGRVSQWTRTDSKIGNRWREKAQGKRVYAFPVWLYCDDTSGNKSKKWNKHNSFLFTPAGLPHDQAHLEYHVHFICTSNVAPPLEMLDGISEQINKGQSEGIWAWDCEADEAALLIPSVLAVLGDNPMQSELACHIGLHGKYFCRCCFVKGKDADDMEDLDDITEELLVGAPSAAPEYPSIDSGASESASERSGSDTGGRGSKSKKKKKRKQREETAQEMLARVRRFLKVREARDPIETQRDLRNVFTAATTIGQKTHSKALKREKGIKDMYQEHFTEKVFDFMKKLSGGVPERQAKVDELVKTLPKDEMLASPVWRIQDDLDPHRDTPVEILHVVLLGFVKYFWRDAMARLSDEQKATVIACLISVRTSGLEIPPIAARTLVKYAGSLVGRDFRVVAQVAPFVLHGLVPAACYKAWVALSTLIPLIWQPVINDLVQYLADLRAGINTFLLATTEWTPRWFNKPKFHIILHLPDHIERLGPAILFATESFESYNSPIRSLSINSNRQAPSRDIAVGFAASG</sequence>
<organism evidence="2 3">
    <name type="scientific">Coprinellus micaceus</name>
    <name type="common">Glistening ink-cap mushroom</name>
    <name type="synonym">Coprinus micaceus</name>
    <dbReference type="NCBI Taxonomy" id="71717"/>
    <lineage>
        <taxon>Eukaryota</taxon>
        <taxon>Fungi</taxon>
        <taxon>Dikarya</taxon>
        <taxon>Basidiomycota</taxon>
        <taxon>Agaricomycotina</taxon>
        <taxon>Agaricomycetes</taxon>
        <taxon>Agaricomycetidae</taxon>
        <taxon>Agaricales</taxon>
        <taxon>Agaricineae</taxon>
        <taxon>Psathyrellaceae</taxon>
        <taxon>Coprinellus</taxon>
    </lineage>
</organism>
<evidence type="ECO:0000313" key="2">
    <source>
        <dbReference type="EMBL" id="TEB20208.1"/>
    </source>
</evidence>
<feature type="region of interest" description="Disordered" evidence="1">
    <location>
        <begin position="414"/>
        <end position="457"/>
    </location>
</feature>
<dbReference type="Proteomes" id="UP000298030">
    <property type="component" value="Unassembled WGS sequence"/>
</dbReference>
<proteinExistence type="predicted"/>
<dbReference type="STRING" id="71717.A0A4Y7SFE0"/>
<accession>A0A4Y7SFE0</accession>
<dbReference type="OrthoDB" id="2246127at2759"/>
<comment type="caution">
    <text evidence="2">The sequence shown here is derived from an EMBL/GenBank/DDBJ whole genome shotgun (WGS) entry which is preliminary data.</text>
</comment>